<dbReference type="AlphaFoldDB" id="A0A3E3IPW9"/>
<accession>A0A3E3IPW9</accession>
<evidence type="ECO:0008006" key="6">
    <source>
        <dbReference type="Google" id="ProtNLM"/>
    </source>
</evidence>
<keyword evidence="1" id="KW-0472">Membrane</keyword>
<dbReference type="EMBL" id="QVLV01000003">
    <property type="protein sequence ID" value="RGE63403.1"/>
    <property type="molecule type" value="Genomic_DNA"/>
</dbReference>
<dbReference type="GO" id="GO:0005886">
    <property type="term" value="C:plasma membrane"/>
    <property type="evidence" value="ECO:0007669"/>
    <property type="project" value="TreeGrafter"/>
</dbReference>
<dbReference type="EMBL" id="QVLU01000018">
    <property type="protein sequence ID" value="RGE69145.1"/>
    <property type="molecule type" value="Genomic_DNA"/>
</dbReference>
<feature type="transmembrane region" description="Helical" evidence="1">
    <location>
        <begin position="36"/>
        <end position="56"/>
    </location>
</feature>
<dbReference type="RefSeq" id="WP_021636610.1">
    <property type="nucleotide sequence ID" value="NZ_CALBAU010000203.1"/>
</dbReference>
<evidence type="ECO:0000313" key="3">
    <source>
        <dbReference type="EMBL" id="RGE69145.1"/>
    </source>
</evidence>
<feature type="transmembrane region" description="Helical" evidence="1">
    <location>
        <begin position="122"/>
        <end position="143"/>
    </location>
</feature>
<dbReference type="Proteomes" id="UP000260812">
    <property type="component" value="Unassembled WGS sequence"/>
</dbReference>
<organism evidence="3 5">
    <name type="scientific">Eisenbergiella massiliensis</name>
    <dbReference type="NCBI Taxonomy" id="1720294"/>
    <lineage>
        <taxon>Bacteria</taxon>
        <taxon>Bacillati</taxon>
        <taxon>Bacillota</taxon>
        <taxon>Clostridia</taxon>
        <taxon>Lachnospirales</taxon>
        <taxon>Lachnospiraceae</taxon>
        <taxon>Eisenbergiella</taxon>
    </lineage>
</organism>
<feature type="transmembrane region" description="Helical" evidence="1">
    <location>
        <begin position="149"/>
        <end position="171"/>
    </location>
</feature>
<name>A0A3E3IPW9_9FIRM</name>
<dbReference type="GeneID" id="86051853"/>
<dbReference type="InterPro" id="IPR052712">
    <property type="entry name" value="Acid_resist_chaperone_HdeD"/>
</dbReference>
<evidence type="ECO:0000313" key="2">
    <source>
        <dbReference type="EMBL" id="RGE63403.1"/>
    </source>
</evidence>
<feature type="transmembrane region" description="Helical" evidence="1">
    <location>
        <begin position="12"/>
        <end position="30"/>
    </location>
</feature>
<dbReference type="PANTHER" id="PTHR34989:SF1">
    <property type="entry name" value="PROTEIN HDED"/>
    <property type="match status" value="1"/>
</dbReference>
<dbReference type="Proteomes" id="UP000261166">
    <property type="component" value="Unassembled WGS sequence"/>
</dbReference>
<gene>
    <name evidence="3" type="ORF">DWY69_18860</name>
    <name evidence="2" type="ORF">DXC51_05420</name>
</gene>
<dbReference type="InterPro" id="IPR005325">
    <property type="entry name" value="DUF308_memb"/>
</dbReference>
<protein>
    <recommendedName>
        <fullName evidence="6">DUF308 domain-containing protein</fullName>
    </recommendedName>
</protein>
<proteinExistence type="predicted"/>
<feature type="transmembrane region" description="Helical" evidence="1">
    <location>
        <begin position="68"/>
        <end position="85"/>
    </location>
</feature>
<evidence type="ECO:0000256" key="1">
    <source>
        <dbReference type="SAM" id="Phobius"/>
    </source>
</evidence>
<evidence type="ECO:0000313" key="4">
    <source>
        <dbReference type="Proteomes" id="UP000260812"/>
    </source>
</evidence>
<comment type="caution">
    <text evidence="3">The sequence shown here is derived from an EMBL/GenBank/DDBJ whole genome shotgun (WGS) entry which is preliminary data.</text>
</comment>
<reference evidence="4 5" key="1">
    <citation type="submission" date="2018-08" db="EMBL/GenBank/DDBJ databases">
        <title>A genome reference for cultivated species of the human gut microbiota.</title>
        <authorList>
            <person name="Zou Y."/>
            <person name="Xue W."/>
            <person name="Luo G."/>
        </authorList>
    </citation>
    <scope>NUCLEOTIDE SEQUENCE [LARGE SCALE GENOMIC DNA]</scope>
    <source>
        <strain evidence="3 5">AF26-4BH</strain>
        <strain evidence="2 4">TF05-5AC</strain>
    </source>
</reference>
<feature type="transmembrane region" description="Helical" evidence="1">
    <location>
        <begin position="91"/>
        <end position="110"/>
    </location>
</feature>
<dbReference type="GeneID" id="97986335"/>
<keyword evidence="1" id="KW-0812">Transmembrane</keyword>
<sequence length="201" mass="22578">MKDFMQELKLNFILTALFCIVCGVVLFVWPDVSARIVCMVLGAILVLMGAVYLVSFFSSPAGSFMKQIHLLLTICFVAIGVWILLKPEFVIRLIPVIVGIIIILHGIYDLQQAVYLCRAKYSFWWLALLFAVLTVAFGGVLIWNPFEAMNIAVKFIGVFLVFDGVSDLWIFSRARRVTKIIRDAVENGMDGSLYGDDDIID</sequence>
<keyword evidence="1" id="KW-1133">Transmembrane helix</keyword>
<keyword evidence="4" id="KW-1185">Reference proteome</keyword>
<evidence type="ECO:0000313" key="5">
    <source>
        <dbReference type="Proteomes" id="UP000261166"/>
    </source>
</evidence>
<dbReference type="PANTHER" id="PTHR34989">
    <property type="entry name" value="PROTEIN HDED"/>
    <property type="match status" value="1"/>
</dbReference>
<dbReference type="Pfam" id="PF03729">
    <property type="entry name" value="DUF308"/>
    <property type="match status" value="2"/>
</dbReference>
<dbReference type="OrthoDB" id="1828931at2"/>